<protein>
    <submittedName>
        <fullName evidence="5">Biotin-dependent carboxyltransferase family protein</fullName>
    </submittedName>
</protein>
<dbReference type="InterPro" id="IPR052708">
    <property type="entry name" value="PxpC"/>
</dbReference>
<evidence type="ECO:0000256" key="1">
    <source>
        <dbReference type="ARBA" id="ARBA00022741"/>
    </source>
</evidence>
<reference evidence="5 6" key="1">
    <citation type="submission" date="2023-04" db="EMBL/GenBank/DDBJ databases">
        <authorList>
            <person name="Hsu D."/>
        </authorList>
    </citation>
    <scope>NUCLEOTIDE SEQUENCE [LARGE SCALE GENOMIC DNA]</scope>
    <source>
        <strain evidence="5 6">MK1</strain>
    </source>
</reference>
<dbReference type="Gene3D" id="2.40.100.10">
    <property type="entry name" value="Cyclophilin-like"/>
    <property type="match status" value="1"/>
</dbReference>
<dbReference type="SUPFAM" id="SSF50891">
    <property type="entry name" value="Cyclophilin-like"/>
    <property type="match status" value="1"/>
</dbReference>
<dbReference type="PANTHER" id="PTHR43309:SF5">
    <property type="entry name" value="5-OXOPROLINASE SUBUNIT C"/>
    <property type="match status" value="1"/>
</dbReference>
<dbReference type="InterPro" id="IPR029000">
    <property type="entry name" value="Cyclophilin-like_dom_sf"/>
</dbReference>
<evidence type="ECO:0000313" key="5">
    <source>
        <dbReference type="EMBL" id="WRO23663.1"/>
    </source>
</evidence>
<keyword evidence="6" id="KW-1185">Reference proteome</keyword>
<dbReference type="SMART" id="SM00797">
    <property type="entry name" value="AHS2"/>
    <property type="match status" value="1"/>
</dbReference>
<evidence type="ECO:0000259" key="4">
    <source>
        <dbReference type="SMART" id="SM00797"/>
    </source>
</evidence>
<dbReference type="GO" id="GO:0005524">
    <property type="term" value="F:ATP binding"/>
    <property type="evidence" value="ECO:0007669"/>
    <property type="project" value="UniProtKB-KW"/>
</dbReference>
<dbReference type="InterPro" id="IPR003778">
    <property type="entry name" value="CT_A_B"/>
</dbReference>
<feature type="domain" description="Carboxyltransferase" evidence="4">
    <location>
        <begin position="25"/>
        <end position="308"/>
    </location>
</feature>
<dbReference type="Proteomes" id="UP001329915">
    <property type="component" value="Chromosome"/>
</dbReference>
<dbReference type="NCBIfam" id="TIGR00724">
    <property type="entry name" value="urea_amlyse_rel"/>
    <property type="match status" value="1"/>
</dbReference>
<accession>A0AAU0UTQ1</accession>
<dbReference type="GO" id="GO:0016787">
    <property type="term" value="F:hydrolase activity"/>
    <property type="evidence" value="ECO:0007669"/>
    <property type="project" value="UniProtKB-KW"/>
</dbReference>
<dbReference type="AlphaFoldDB" id="A0AAU0UTQ1"/>
<proteinExistence type="predicted"/>
<dbReference type="EMBL" id="CP121694">
    <property type="protein sequence ID" value="WRO23663.1"/>
    <property type="molecule type" value="Genomic_DNA"/>
</dbReference>
<evidence type="ECO:0000313" key="6">
    <source>
        <dbReference type="Proteomes" id="UP001329915"/>
    </source>
</evidence>
<evidence type="ECO:0000256" key="3">
    <source>
        <dbReference type="ARBA" id="ARBA00022840"/>
    </source>
</evidence>
<sequence>MDAVKIIEPGPLTTIQDTGRKGYQRYGMPVAGAMDLFSYRVANLLAGNDDNAAALEFTLQGPKMEFLHNAVIAITGAETIPIIDNKPAPLWQTIFVKKGSVLSFNGIKSGLRGYVAIRGGVEVPNVLESGSTYLRANIGGIEGRKLTSKDIIPMGDSIEGYPGNPQPYILPKDFIPRFNDTEEIRVILGPQEDLFKKESIKTFLNSEYTVTTQSDRMGYRLEGPTIRHKESPDIISDGIPLGGIQVPGHGQPIIMLADRQTTGGYTKIATVISTDLNKIAQLAPGKKIKFKSVTLEEAHDALRIQESIVNSIEKLPEAPSSKKILKLKISGEEFLVTIEPID</sequence>
<dbReference type="RefSeq" id="WP_366923039.1">
    <property type="nucleotide sequence ID" value="NZ_CP121694.1"/>
</dbReference>
<dbReference type="PANTHER" id="PTHR43309">
    <property type="entry name" value="5-OXOPROLINASE SUBUNIT C"/>
    <property type="match status" value="1"/>
</dbReference>
<keyword evidence="3" id="KW-0067">ATP-binding</keyword>
<gene>
    <name evidence="5" type="ORF">MFMK1_003528</name>
</gene>
<dbReference type="KEGG" id="dbc:MFMK1_003528"/>
<dbReference type="Pfam" id="PF02626">
    <property type="entry name" value="CT_A_B"/>
    <property type="match status" value="1"/>
</dbReference>
<keyword evidence="1" id="KW-0547">Nucleotide-binding</keyword>
<name>A0AAU0UTQ1_9FIRM</name>
<organism evidence="5 6">
    <name type="scientific">Metallumcola ferriviriculae</name>
    <dbReference type="NCBI Taxonomy" id="3039180"/>
    <lineage>
        <taxon>Bacteria</taxon>
        <taxon>Bacillati</taxon>
        <taxon>Bacillota</taxon>
        <taxon>Clostridia</taxon>
        <taxon>Neomoorellales</taxon>
        <taxon>Desulfitibacteraceae</taxon>
        <taxon>Metallumcola</taxon>
    </lineage>
</organism>
<evidence type="ECO:0000256" key="2">
    <source>
        <dbReference type="ARBA" id="ARBA00022801"/>
    </source>
</evidence>
<keyword evidence="2" id="KW-0378">Hydrolase</keyword>